<evidence type="ECO:0000256" key="4">
    <source>
        <dbReference type="ARBA" id="ARBA00022692"/>
    </source>
</evidence>
<evidence type="ECO:0000313" key="9">
    <source>
        <dbReference type="Proteomes" id="UP000325134"/>
    </source>
</evidence>
<evidence type="ECO:0000256" key="6">
    <source>
        <dbReference type="ARBA" id="ARBA00023136"/>
    </source>
</evidence>
<protein>
    <submittedName>
        <fullName evidence="8">Flagellar biosynthetic protein FliQ</fullName>
    </submittedName>
</protein>
<keyword evidence="3" id="KW-1003">Cell membrane</keyword>
<reference evidence="8 9" key="1">
    <citation type="submission" date="2016-11" db="EMBL/GenBank/DDBJ databases">
        <authorList>
            <person name="Varghese N."/>
            <person name="Submissions S."/>
        </authorList>
    </citation>
    <scope>NUCLEOTIDE SEQUENCE [LARGE SCALE GENOMIC DNA]</scope>
    <source>
        <strain evidence="8 9">DSM 29341</strain>
    </source>
</reference>
<evidence type="ECO:0000256" key="7">
    <source>
        <dbReference type="SAM" id="Phobius"/>
    </source>
</evidence>
<dbReference type="InterPro" id="IPR002191">
    <property type="entry name" value="Bac_export_3"/>
</dbReference>
<dbReference type="OrthoDB" id="9806440at2"/>
<dbReference type="AlphaFoldDB" id="A0A1M4XNB3"/>
<keyword evidence="8" id="KW-0969">Cilium</keyword>
<name>A0A1M4XNB3_9RHOB</name>
<evidence type="ECO:0000313" key="8">
    <source>
        <dbReference type="EMBL" id="SHE94928.1"/>
    </source>
</evidence>
<dbReference type="PANTHER" id="PTHR34040">
    <property type="entry name" value="FLAGELLAR BIOSYNTHETIC PROTEIN FLIQ"/>
    <property type="match status" value="1"/>
</dbReference>
<keyword evidence="5 7" id="KW-1133">Transmembrane helix</keyword>
<keyword evidence="9" id="KW-1185">Reference proteome</keyword>
<dbReference type="RefSeq" id="WP_149775970.1">
    <property type="nucleotide sequence ID" value="NZ_FQVK01000012.1"/>
</dbReference>
<keyword evidence="6 7" id="KW-0472">Membrane</keyword>
<dbReference type="GO" id="GO:0005886">
    <property type="term" value="C:plasma membrane"/>
    <property type="evidence" value="ECO:0007669"/>
    <property type="project" value="UniProtKB-SubCell"/>
</dbReference>
<keyword evidence="4 7" id="KW-0812">Transmembrane</keyword>
<sequence>MLSEGLFYDIVRQALWIAVITSVPILTVALVTGLAVGLFQALTSIQEMTLTFVPKLVAIVIVFWISMGFMTQTLVTFFTSTLVPLIAGGR</sequence>
<comment type="subcellular location">
    <subcellularLocation>
        <location evidence="1">Cell membrane</location>
        <topology evidence="1">Multi-pass membrane protein</topology>
    </subcellularLocation>
</comment>
<feature type="transmembrane region" description="Helical" evidence="7">
    <location>
        <begin position="14"/>
        <end position="36"/>
    </location>
</feature>
<accession>A0A1M4XNB3</accession>
<organism evidence="8 9">
    <name type="scientific">Ruegeria intermedia</name>
    <dbReference type="NCBI Taxonomy" id="996115"/>
    <lineage>
        <taxon>Bacteria</taxon>
        <taxon>Pseudomonadati</taxon>
        <taxon>Pseudomonadota</taxon>
        <taxon>Alphaproteobacteria</taxon>
        <taxon>Rhodobacterales</taxon>
        <taxon>Roseobacteraceae</taxon>
        <taxon>Ruegeria</taxon>
    </lineage>
</organism>
<dbReference type="EMBL" id="FQVK01000012">
    <property type="protein sequence ID" value="SHE94928.1"/>
    <property type="molecule type" value="Genomic_DNA"/>
</dbReference>
<evidence type="ECO:0000256" key="5">
    <source>
        <dbReference type="ARBA" id="ARBA00022989"/>
    </source>
</evidence>
<gene>
    <name evidence="8" type="ORF">SAMN05444279_11271</name>
</gene>
<dbReference type="GO" id="GO:0009306">
    <property type="term" value="P:protein secretion"/>
    <property type="evidence" value="ECO:0007669"/>
    <property type="project" value="InterPro"/>
</dbReference>
<dbReference type="PANTHER" id="PTHR34040:SF2">
    <property type="entry name" value="FLAGELLAR BIOSYNTHETIC PROTEIN FLIQ"/>
    <property type="match status" value="1"/>
</dbReference>
<proteinExistence type="inferred from homology"/>
<keyword evidence="8" id="KW-0282">Flagellum</keyword>
<evidence type="ECO:0000256" key="2">
    <source>
        <dbReference type="ARBA" id="ARBA00006156"/>
    </source>
</evidence>
<dbReference type="Pfam" id="PF01313">
    <property type="entry name" value="Bac_export_3"/>
    <property type="match status" value="1"/>
</dbReference>
<evidence type="ECO:0000256" key="1">
    <source>
        <dbReference type="ARBA" id="ARBA00004651"/>
    </source>
</evidence>
<evidence type="ECO:0000256" key="3">
    <source>
        <dbReference type="ARBA" id="ARBA00022475"/>
    </source>
</evidence>
<keyword evidence="8" id="KW-0966">Cell projection</keyword>
<feature type="transmembrane region" description="Helical" evidence="7">
    <location>
        <begin position="56"/>
        <end position="87"/>
    </location>
</feature>
<dbReference type="PRINTS" id="PR00952">
    <property type="entry name" value="TYPE3IMQPROT"/>
</dbReference>
<dbReference type="PIRSF" id="PIRSF004669">
    <property type="entry name" value="FliQ"/>
    <property type="match status" value="1"/>
</dbReference>
<dbReference type="Proteomes" id="UP000325134">
    <property type="component" value="Unassembled WGS sequence"/>
</dbReference>
<comment type="similarity">
    <text evidence="2">Belongs to the FliQ/MopD/SpaQ family.</text>
</comment>